<feature type="transmembrane region" description="Helical" evidence="1">
    <location>
        <begin position="6"/>
        <end position="29"/>
    </location>
</feature>
<dbReference type="PATRIC" id="fig|1035195.3.peg.1278"/>
<name>L1MG34_9CORY</name>
<dbReference type="AlphaFoldDB" id="L1MG34"/>
<evidence type="ECO:0000313" key="3">
    <source>
        <dbReference type="Proteomes" id="UP000010445"/>
    </source>
</evidence>
<proteinExistence type="predicted"/>
<dbReference type="OrthoDB" id="4804965at2"/>
<protein>
    <submittedName>
        <fullName evidence="2">Uncharacterized protein</fullName>
    </submittedName>
</protein>
<dbReference type="RefSeq" id="WP_006063651.1">
    <property type="nucleotide sequence ID" value="NZ_KB290831.1"/>
</dbReference>
<keyword evidence="1" id="KW-1133">Transmembrane helix</keyword>
<reference evidence="2 3" key="1">
    <citation type="submission" date="2012-05" db="EMBL/GenBank/DDBJ databases">
        <authorList>
            <person name="Weinstock G."/>
            <person name="Sodergren E."/>
            <person name="Lobos E.A."/>
            <person name="Fulton L."/>
            <person name="Fulton R."/>
            <person name="Courtney L."/>
            <person name="Fronick C."/>
            <person name="O'Laughlin M."/>
            <person name="Godfrey J."/>
            <person name="Wilson R.M."/>
            <person name="Miner T."/>
            <person name="Farmer C."/>
            <person name="Delehaunty K."/>
            <person name="Cordes M."/>
            <person name="Minx P."/>
            <person name="Tomlinson C."/>
            <person name="Chen J."/>
            <person name="Wollam A."/>
            <person name="Pepin K.H."/>
            <person name="Bhonagiri V."/>
            <person name="Zhang X."/>
            <person name="Suruliraj S."/>
            <person name="Warren W."/>
            <person name="Mitreva M."/>
            <person name="Mardis E.R."/>
            <person name="Wilson R.K."/>
        </authorList>
    </citation>
    <scope>NUCLEOTIDE SEQUENCE [LARGE SCALE GENOMIC DNA]</scope>
    <source>
        <strain evidence="2 3">F0235</strain>
    </source>
</reference>
<keyword evidence="1" id="KW-0472">Membrane</keyword>
<evidence type="ECO:0000313" key="2">
    <source>
        <dbReference type="EMBL" id="EKX90207.1"/>
    </source>
</evidence>
<comment type="caution">
    <text evidence="2">The sequence shown here is derived from an EMBL/GenBank/DDBJ whole genome shotgun (WGS) entry which is preliminary data.</text>
</comment>
<keyword evidence="3" id="KW-1185">Reference proteome</keyword>
<organism evidence="2 3">
    <name type="scientific">Corynebacterium durum F0235</name>
    <dbReference type="NCBI Taxonomy" id="1035195"/>
    <lineage>
        <taxon>Bacteria</taxon>
        <taxon>Bacillati</taxon>
        <taxon>Actinomycetota</taxon>
        <taxon>Actinomycetes</taxon>
        <taxon>Mycobacteriales</taxon>
        <taxon>Corynebacteriaceae</taxon>
        <taxon>Corynebacterium</taxon>
    </lineage>
</organism>
<dbReference type="Proteomes" id="UP000010445">
    <property type="component" value="Unassembled WGS sequence"/>
</dbReference>
<dbReference type="HOGENOM" id="CLU_3078835_0_0_11"/>
<evidence type="ECO:0000256" key="1">
    <source>
        <dbReference type="SAM" id="Phobius"/>
    </source>
</evidence>
<gene>
    <name evidence="2" type="ORF">HMPREF9997_01422</name>
</gene>
<accession>L1MG34</accession>
<dbReference type="STRING" id="1035195.HMPREF9997_01422"/>
<keyword evidence="1" id="KW-0812">Transmembrane</keyword>
<dbReference type="GeneID" id="84897210"/>
<sequence length="52" mass="5769">MFGLPLFTVAVLLAVAGFWIIYTLVFLVISRNWHLADELPIPAESGSEGQHQ</sequence>
<dbReference type="EMBL" id="AMEM01000018">
    <property type="protein sequence ID" value="EKX90207.1"/>
    <property type="molecule type" value="Genomic_DNA"/>
</dbReference>